<dbReference type="Proteomes" id="UP000199361">
    <property type="component" value="Unassembled WGS sequence"/>
</dbReference>
<organism evidence="1 2">
    <name type="scientific">Nonomuraea wenchangensis</name>
    <dbReference type="NCBI Taxonomy" id="568860"/>
    <lineage>
        <taxon>Bacteria</taxon>
        <taxon>Bacillati</taxon>
        <taxon>Actinomycetota</taxon>
        <taxon>Actinomycetes</taxon>
        <taxon>Streptosporangiales</taxon>
        <taxon>Streptosporangiaceae</taxon>
        <taxon>Nonomuraea</taxon>
    </lineage>
</organism>
<dbReference type="RefSeq" id="WP_091079470.1">
    <property type="nucleotide sequence ID" value="NZ_FOHX01000003.1"/>
</dbReference>
<proteinExistence type="predicted"/>
<accession>A0A1I0EWQ6</accession>
<evidence type="ECO:0000313" key="2">
    <source>
        <dbReference type="Proteomes" id="UP000199361"/>
    </source>
</evidence>
<reference evidence="1 2" key="1">
    <citation type="submission" date="2016-10" db="EMBL/GenBank/DDBJ databases">
        <authorList>
            <person name="de Groot N.N."/>
        </authorList>
    </citation>
    <scope>NUCLEOTIDE SEQUENCE [LARGE SCALE GENOMIC DNA]</scope>
    <source>
        <strain evidence="1 2">CGMCC 4.5598</strain>
    </source>
</reference>
<sequence>MPFVAPIRTYSTTHGWADSLLVLEDPAVSVWDEERQCFLAAPSDEPVVILHFGEPYETPDARW</sequence>
<gene>
    <name evidence="1" type="ORF">SAMN05421811_103235</name>
</gene>
<dbReference type="AlphaFoldDB" id="A0A1I0EWQ6"/>
<keyword evidence="2" id="KW-1185">Reference proteome</keyword>
<name>A0A1I0EWQ6_9ACTN</name>
<protein>
    <submittedName>
        <fullName evidence="1">Uncharacterized protein</fullName>
    </submittedName>
</protein>
<dbReference type="STRING" id="568860.SAMN05421811_103235"/>
<evidence type="ECO:0000313" key="1">
    <source>
        <dbReference type="EMBL" id="SET49933.1"/>
    </source>
</evidence>
<dbReference type="EMBL" id="FOHX01000003">
    <property type="protein sequence ID" value="SET49933.1"/>
    <property type="molecule type" value="Genomic_DNA"/>
</dbReference>